<protein>
    <recommendedName>
        <fullName evidence="5">Transmembrane protein</fullName>
    </recommendedName>
</protein>
<proteinExistence type="predicted"/>
<gene>
    <name evidence="3" type="ORF">PSON_ATCC_30995.1.T1400159</name>
</gene>
<evidence type="ECO:0000313" key="4">
    <source>
        <dbReference type="Proteomes" id="UP000692954"/>
    </source>
</evidence>
<feature type="transmembrane region" description="Helical" evidence="2">
    <location>
        <begin position="231"/>
        <end position="248"/>
    </location>
</feature>
<evidence type="ECO:0000313" key="3">
    <source>
        <dbReference type="EMBL" id="CAD8122820.1"/>
    </source>
</evidence>
<dbReference type="EMBL" id="CAJJDN010000140">
    <property type="protein sequence ID" value="CAD8122820.1"/>
    <property type="molecule type" value="Genomic_DNA"/>
</dbReference>
<dbReference type="AlphaFoldDB" id="A0A8S1R7X2"/>
<feature type="transmembrane region" description="Helical" evidence="2">
    <location>
        <begin position="384"/>
        <end position="404"/>
    </location>
</feature>
<feature type="compositionally biased region" description="Polar residues" evidence="1">
    <location>
        <begin position="212"/>
        <end position="222"/>
    </location>
</feature>
<evidence type="ECO:0000256" key="1">
    <source>
        <dbReference type="SAM" id="MobiDB-lite"/>
    </source>
</evidence>
<feature type="region of interest" description="Disordered" evidence="1">
    <location>
        <begin position="150"/>
        <end position="227"/>
    </location>
</feature>
<keyword evidence="2" id="KW-0812">Transmembrane</keyword>
<keyword evidence="2" id="KW-1133">Transmembrane helix</keyword>
<keyword evidence="2" id="KW-0472">Membrane</keyword>
<keyword evidence="4" id="KW-1185">Reference proteome</keyword>
<feature type="compositionally biased region" description="Polar residues" evidence="1">
    <location>
        <begin position="150"/>
        <end position="170"/>
    </location>
</feature>
<dbReference type="Proteomes" id="UP000692954">
    <property type="component" value="Unassembled WGS sequence"/>
</dbReference>
<evidence type="ECO:0000256" key="2">
    <source>
        <dbReference type="SAM" id="Phobius"/>
    </source>
</evidence>
<accession>A0A8S1R7X2</accession>
<sequence length="547" mass="65038">MFREYSLPNYYNPQQNLFKNAGMQSVDFYGNIGYPKPEHPVLMQQQYYDNYQYNKMFSSQVFTPHVQPIFIAGPIYKNAPIFYGPQNLSQSLFQPVEKKRFQNYNQPDEIIENTNSLNLQSKQQLDENIKIRNQILNAWNFIDEQQNEIQNQRHSQTYSDNNTRSQQNQNFEKKPPRKHESKNSVNSFKSFEEEKPKPSQKLQPIKEENEQPKTIFSTQTQQKSRKRGKRNLKIILKALSFILMYFLQMKRTILKRKKIQVSTEIANKAMAEGSDWILKFAENDLMQFWSKKESYNWLENDQLSDKEKSNRISKVKLFIQKLSIIIFENLKESCFNPEFFSFLAQITQNFQFPPDQYFFNFEVSRLEFNSFGAIKNIKLEQQKMVLAFFIFIRILGFTILYAPWSLGLSNIKKTTILETNSLIVVSVLQELVIGEFRELKVLENNQNHLSNELKINPRPQGPLKIIPDPKTQQEKLQFKTQLEPLIHPTYKLEQMKDLFEKQIEWVDNMKDKFDQIYAQLVKITNSWHRNNKVLITTGLKQKKNQRF</sequence>
<dbReference type="OrthoDB" id="308730at2759"/>
<organism evidence="3 4">
    <name type="scientific">Paramecium sonneborni</name>
    <dbReference type="NCBI Taxonomy" id="65129"/>
    <lineage>
        <taxon>Eukaryota</taxon>
        <taxon>Sar</taxon>
        <taxon>Alveolata</taxon>
        <taxon>Ciliophora</taxon>
        <taxon>Intramacronucleata</taxon>
        <taxon>Oligohymenophorea</taxon>
        <taxon>Peniculida</taxon>
        <taxon>Parameciidae</taxon>
        <taxon>Paramecium</taxon>
    </lineage>
</organism>
<comment type="caution">
    <text evidence="3">The sequence shown here is derived from an EMBL/GenBank/DDBJ whole genome shotgun (WGS) entry which is preliminary data.</text>
</comment>
<evidence type="ECO:0008006" key="5">
    <source>
        <dbReference type="Google" id="ProtNLM"/>
    </source>
</evidence>
<reference evidence="3" key="1">
    <citation type="submission" date="2021-01" db="EMBL/GenBank/DDBJ databases">
        <authorList>
            <consortium name="Genoscope - CEA"/>
            <person name="William W."/>
        </authorList>
    </citation>
    <scope>NUCLEOTIDE SEQUENCE</scope>
</reference>
<name>A0A8S1R7X2_9CILI</name>